<dbReference type="InterPro" id="IPR003442">
    <property type="entry name" value="T6A_TsaE"/>
</dbReference>
<comment type="caution">
    <text evidence="11">The sequence shown here is derived from an EMBL/GenBank/DDBJ whole genome shotgun (WGS) entry which is preliminary data.</text>
</comment>
<protein>
    <recommendedName>
        <fullName evidence="3">tRNA threonylcarbamoyladenosine biosynthesis protein TsaE</fullName>
    </recommendedName>
    <alternativeName>
        <fullName evidence="10">t(6)A37 threonylcarbamoyladenosine biosynthesis protein TsaE</fullName>
    </alternativeName>
</protein>
<keyword evidence="8" id="KW-0067">ATP-binding</keyword>
<dbReference type="GO" id="GO:0005737">
    <property type="term" value="C:cytoplasm"/>
    <property type="evidence" value="ECO:0007669"/>
    <property type="project" value="UniProtKB-SubCell"/>
</dbReference>
<evidence type="ECO:0000313" key="11">
    <source>
        <dbReference type="EMBL" id="HIZ15472.1"/>
    </source>
</evidence>
<keyword evidence="5" id="KW-0819">tRNA processing</keyword>
<evidence type="ECO:0000256" key="8">
    <source>
        <dbReference type="ARBA" id="ARBA00022840"/>
    </source>
</evidence>
<reference evidence="11" key="2">
    <citation type="submission" date="2021-04" db="EMBL/GenBank/DDBJ databases">
        <authorList>
            <person name="Gilroy R."/>
        </authorList>
    </citation>
    <scope>NUCLEOTIDE SEQUENCE</scope>
    <source>
        <strain evidence="11">ChiHjej11B10-19426</strain>
    </source>
</reference>
<dbReference type="Pfam" id="PF02367">
    <property type="entry name" value="TsaE"/>
    <property type="match status" value="1"/>
</dbReference>
<sequence>METLEIDSLRDLPDAAEAILAQAGDHRVVAFYGEMGAGKTTLIRAICDRLGVTDAVSSPTFALVNHYVGDGGRNIYHFDFYRIDRLEEAFDLGYDEYFDSDALCLVEWPEKIEPLLPDDTLNVRIDVTGPTSRTVTIG</sequence>
<evidence type="ECO:0000256" key="6">
    <source>
        <dbReference type="ARBA" id="ARBA00022723"/>
    </source>
</evidence>
<dbReference type="AlphaFoldDB" id="A0A9D2DEC8"/>
<dbReference type="GO" id="GO:0005524">
    <property type="term" value="F:ATP binding"/>
    <property type="evidence" value="ECO:0007669"/>
    <property type="project" value="UniProtKB-KW"/>
</dbReference>
<dbReference type="InterPro" id="IPR027417">
    <property type="entry name" value="P-loop_NTPase"/>
</dbReference>
<evidence type="ECO:0000256" key="3">
    <source>
        <dbReference type="ARBA" id="ARBA00019010"/>
    </source>
</evidence>
<keyword evidence="7" id="KW-0547">Nucleotide-binding</keyword>
<dbReference type="EMBL" id="DXCC01000020">
    <property type="protein sequence ID" value="HIZ15472.1"/>
    <property type="molecule type" value="Genomic_DNA"/>
</dbReference>
<reference evidence="11" key="1">
    <citation type="journal article" date="2021" name="PeerJ">
        <title>Extensive microbial diversity within the chicken gut microbiome revealed by metagenomics and culture.</title>
        <authorList>
            <person name="Gilroy R."/>
            <person name="Ravi A."/>
            <person name="Getino M."/>
            <person name="Pursley I."/>
            <person name="Horton D.L."/>
            <person name="Alikhan N.F."/>
            <person name="Baker D."/>
            <person name="Gharbi K."/>
            <person name="Hall N."/>
            <person name="Watson M."/>
            <person name="Adriaenssens E.M."/>
            <person name="Foster-Nyarko E."/>
            <person name="Jarju S."/>
            <person name="Secka A."/>
            <person name="Antonio M."/>
            <person name="Oren A."/>
            <person name="Chaudhuri R.R."/>
            <person name="La Ragione R."/>
            <person name="Hildebrand F."/>
            <person name="Pallen M.J."/>
        </authorList>
    </citation>
    <scope>NUCLEOTIDE SEQUENCE</scope>
    <source>
        <strain evidence="11">ChiHjej11B10-19426</strain>
    </source>
</reference>
<evidence type="ECO:0000256" key="7">
    <source>
        <dbReference type="ARBA" id="ARBA00022741"/>
    </source>
</evidence>
<comment type="subcellular location">
    <subcellularLocation>
        <location evidence="1">Cytoplasm</location>
    </subcellularLocation>
</comment>
<dbReference type="SUPFAM" id="SSF52540">
    <property type="entry name" value="P-loop containing nucleoside triphosphate hydrolases"/>
    <property type="match status" value="1"/>
</dbReference>
<dbReference type="PANTHER" id="PTHR33540">
    <property type="entry name" value="TRNA THREONYLCARBAMOYLADENOSINE BIOSYNTHESIS PROTEIN TSAE"/>
    <property type="match status" value="1"/>
</dbReference>
<evidence type="ECO:0000313" key="12">
    <source>
        <dbReference type="Proteomes" id="UP000824014"/>
    </source>
</evidence>
<keyword evidence="6" id="KW-0479">Metal-binding</keyword>
<evidence type="ECO:0000256" key="9">
    <source>
        <dbReference type="ARBA" id="ARBA00022842"/>
    </source>
</evidence>
<dbReference type="GO" id="GO:0046872">
    <property type="term" value="F:metal ion binding"/>
    <property type="evidence" value="ECO:0007669"/>
    <property type="project" value="UniProtKB-KW"/>
</dbReference>
<dbReference type="Gene3D" id="3.40.50.300">
    <property type="entry name" value="P-loop containing nucleotide triphosphate hydrolases"/>
    <property type="match status" value="1"/>
</dbReference>
<accession>A0A9D2DEC8</accession>
<dbReference type="NCBIfam" id="TIGR00150">
    <property type="entry name" value="T6A_YjeE"/>
    <property type="match status" value="1"/>
</dbReference>
<evidence type="ECO:0000256" key="5">
    <source>
        <dbReference type="ARBA" id="ARBA00022694"/>
    </source>
</evidence>
<dbReference type="PANTHER" id="PTHR33540:SF2">
    <property type="entry name" value="TRNA THREONYLCARBAMOYLADENOSINE BIOSYNTHESIS PROTEIN TSAE"/>
    <property type="match status" value="1"/>
</dbReference>
<gene>
    <name evidence="11" type="primary">tsaE</name>
    <name evidence="11" type="ORF">H9816_06140</name>
</gene>
<name>A0A9D2DEC8_9BACT</name>
<evidence type="ECO:0000256" key="10">
    <source>
        <dbReference type="ARBA" id="ARBA00032441"/>
    </source>
</evidence>
<evidence type="ECO:0000256" key="1">
    <source>
        <dbReference type="ARBA" id="ARBA00004496"/>
    </source>
</evidence>
<organism evidence="11 12">
    <name type="scientific">Candidatus Tidjanibacter faecipullorum</name>
    <dbReference type="NCBI Taxonomy" id="2838766"/>
    <lineage>
        <taxon>Bacteria</taxon>
        <taxon>Pseudomonadati</taxon>
        <taxon>Bacteroidota</taxon>
        <taxon>Bacteroidia</taxon>
        <taxon>Bacteroidales</taxon>
        <taxon>Rikenellaceae</taxon>
        <taxon>Tidjanibacter</taxon>
    </lineage>
</organism>
<proteinExistence type="inferred from homology"/>
<evidence type="ECO:0000256" key="4">
    <source>
        <dbReference type="ARBA" id="ARBA00022490"/>
    </source>
</evidence>
<comment type="similarity">
    <text evidence="2">Belongs to the TsaE family.</text>
</comment>
<dbReference type="Proteomes" id="UP000824014">
    <property type="component" value="Unassembled WGS sequence"/>
</dbReference>
<evidence type="ECO:0000256" key="2">
    <source>
        <dbReference type="ARBA" id="ARBA00007599"/>
    </source>
</evidence>
<keyword evidence="4" id="KW-0963">Cytoplasm</keyword>
<keyword evidence="9" id="KW-0460">Magnesium</keyword>
<dbReference type="GO" id="GO:0002949">
    <property type="term" value="P:tRNA threonylcarbamoyladenosine modification"/>
    <property type="evidence" value="ECO:0007669"/>
    <property type="project" value="InterPro"/>
</dbReference>